<evidence type="ECO:0000256" key="2">
    <source>
        <dbReference type="ARBA" id="ARBA00022723"/>
    </source>
</evidence>
<keyword evidence="5" id="KW-0862">Zinc</keyword>
<evidence type="ECO:0000256" key="3">
    <source>
        <dbReference type="ARBA" id="ARBA00022737"/>
    </source>
</evidence>
<feature type="non-terminal residue" evidence="9">
    <location>
        <position position="1"/>
    </location>
</feature>
<keyword evidence="6" id="KW-0539">Nucleus</keyword>
<dbReference type="GO" id="GO:1990837">
    <property type="term" value="F:sequence-specific double-stranded DNA binding"/>
    <property type="evidence" value="ECO:0007669"/>
    <property type="project" value="UniProtKB-ARBA"/>
</dbReference>
<dbReference type="PROSITE" id="PS00028">
    <property type="entry name" value="ZINC_FINGER_C2H2_1"/>
    <property type="match status" value="1"/>
</dbReference>
<dbReference type="FunFam" id="3.30.160.60:FF:000303">
    <property type="entry name" value="Zinc finger protein 41"/>
    <property type="match status" value="1"/>
</dbReference>
<dbReference type="GO" id="GO:0000981">
    <property type="term" value="F:DNA-binding transcription factor activity, RNA polymerase II-specific"/>
    <property type="evidence" value="ECO:0007669"/>
    <property type="project" value="TreeGrafter"/>
</dbReference>
<keyword evidence="2" id="KW-0479">Metal-binding</keyword>
<name>A0A137NRR6_CONC2</name>
<dbReference type="Proteomes" id="UP000070444">
    <property type="component" value="Unassembled WGS sequence"/>
</dbReference>
<comment type="subcellular location">
    <subcellularLocation>
        <location evidence="1">Nucleus</location>
    </subcellularLocation>
</comment>
<dbReference type="EMBL" id="KQ964882">
    <property type="protein sequence ID" value="KXN65427.1"/>
    <property type="molecule type" value="Genomic_DNA"/>
</dbReference>
<dbReference type="FunFam" id="3.30.160.60:FF:000690">
    <property type="entry name" value="Zinc finger protein 354C"/>
    <property type="match status" value="1"/>
</dbReference>
<keyword evidence="10" id="KW-1185">Reference proteome</keyword>
<dbReference type="AlphaFoldDB" id="A0A137NRR6"/>
<protein>
    <recommendedName>
        <fullName evidence="8">C2H2-type domain-containing protein</fullName>
    </recommendedName>
</protein>
<evidence type="ECO:0000256" key="6">
    <source>
        <dbReference type="ARBA" id="ARBA00023242"/>
    </source>
</evidence>
<proteinExistence type="predicted"/>
<feature type="domain" description="C2H2-type" evidence="8">
    <location>
        <begin position="59"/>
        <end position="86"/>
    </location>
</feature>
<dbReference type="SUPFAM" id="SSF57667">
    <property type="entry name" value="beta-beta-alpha zinc fingers"/>
    <property type="match status" value="1"/>
</dbReference>
<dbReference type="SMART" id="SM00355">
    <property type="entry name" value="ZnF_C2H2"/>
    <property type="match status" value="2"/>
</dbReference>
<organism evidence="9 10">
    <name type="scientific">Conidiobolus coronatus (strain ATCC 28846 / CBS 209.66 / NRRL 28638)</name>
    <name type="common">Delacroixia coronata</name>
    <dbReference type="NCBI Taxonomy" id="796925"/>
    <lineage>
        <taxon>Eukaryota</taxon>
        <taxon>Fungi</taxon>
        <taxon>Fungi incertae sedis</taxon>
        <taxon>Zoopagomycota</taxon>
        <taxon>Entomophthoromycotina</taxon>
        <taxon>Entomophthoromycetes</taxon>
        <taxon>Entomophthorales</taxon>
        <taxon>Ancylistaceae</taxon>
        <taxon>Conidiobolus</taxon>
    </lineage>
</organism>
<dbReference type="Gene3D" id="3.30.160.60">
    <property type="entry name" value="Classic Zinc Finger"/>
    <property type="match status" value="2"/>
</dbReference>
<evidence type="ECO:0000256" key="7">
    <source>
        <dbReference type="PROSITE-ProRule" id="PRU00042"/>
    </source>
</evidence>
<keyword evidence="3" id="KW-0677">Repeat</keyword>
<dbReference type="InterPro" id="IPR036236">
    <property type="entry name" value="Znf_C2H2_sf"/>
</dbReference>
<evidence type="ECO:0000313" key="10">
    <source>
        <dbReference type="Proteomes" id="UP000070444"/>
    </source>
</evidence>
<dbReference type="GO" id="GO:0008270">
    <property type="term" value="F:zinc ion binding"/>
    <property type="evidence" value="ECO:0007669"/>
    <property type="project" value="UniProtKB-KW"/>
</dbReference>
<dbReference type="OrthoDB" id="6077919at2759"/>
<evidence type="ECO:0000256" key="5">
    <source>
        <dbReference type="ARBA" id="ARBA00022833"/>
    </source>
</evidence>
<dbReference type="PANTHER" id="PTHR24394">
    <property type="entry name" value="ZINC FINGER PROTEIN"/>
    <property type="match status" value="1"/>
</dbReference>
<dbReference type="GO" id="GO:0005634">
    <property type="term" value="C:nucleus"/>
    <property type="evidence" value="ECO:0007669"/>
    <property type="project" value="UniProtKB-SubCell"/>
</dbReference>
<dbReference type="STRING" id="796925.A0A137NRR6"/>
<gene>
    <name evidence="9" type="ORF">CONCODRAFT_80773</name>
</gene>
<dbReference type="PROSITE" id="PS50157">
    <property type="entry name" value="ZINC_FINGER_C2H2_2"/>
    <property type="match status" value="2"/>
</dbReference>
<dbReference type="PANTHER" id="PTHR24394:SF44">
    <property type="entry name" value="ZINC FINGER PROTEIN 271-LIKE"/>
    <property type="match status" value="1"/>
</dbReference>
<feature type="domain" description="C2H2-type" evidence="8">
    <location>
        <begin position="87"/>
        <end position="114"/>
    </location>
</feature>
<dbReference type="Pfam" id="PF00096">
    <property type="entry name" value="zf-C2H2"/>
    <property type="match status" value="2"/>
</dbReference>
<dbReference type="InterPro" id="IPR013087">
    <property type="entry name" value="Znf_C2H2_type"/>
</dbReference>
<reference evidence="9 10" key="1">
    <citation type="journal article" date="2015" name="Genome Biol. Evol.">
        <title>Phylogenomic analyses indicate that early fungi evolved digesting cell walls of algal ancestors of land plants.</title>
        <authorList>
            <person name="Chang Y."/>
            <person name="Wang S."/>
            <person name="Sekimoto S."/>
            <person name="Aerts A.L."/>
            <person name="Choi C."/>
            <person name="Clum A."/>
            <person name="LaButti K.M."/>
            <person name="Lindquist E.A."/>
            <person name="Yee Ngan C."/>
            <person name="Ohm R.A."/>
            <person name="Salamov A.A."/>
            <person name="Grigoriev I.V."/>
            <person name="Spatafora J.W."/>
            <person name="Berbee M.L."/>
        </authorList>
    </citation>
    <scope>NUCLEOTIDE SEQUENCE [LARGE SCALE GENOMIC DNA]</scope>
    <source>
        <strain evidence="9 10">NRRL 28638</strain>
    </source>
</reference>
<evidence type="ECO:0000313" key="9">
    <source>
        <dbReference type="EMBL" id="KXN65427.1"/>
    </source>
</evidence>
<accession>A0A137NRR6</accession>
<evidence type="ECO:0000256" key="1">
    <source>
        <dbReference type="ARBA" id="ARBA00004123"/>
    </source>
</evidence>
<keyword evidence="4 7" id="KW-0863">Zinc-finger</keyword>
<sequence>MTYSRSLEDVFNKDSSKISKASLPSIVNPVSPLPQQQPSASLPTMIISNKSYPPWVKSFKCSICSKSYNRKNSLQRHMRIHSGAKPYECDNCSKSFTRKDILEKHKESMKCQRIRKIHNQSSANPLSSSDHSSILAYETQYSSPQVITSTTQCSESLPHTAGDYIYNNNSSFPISEPNEDTIPSHPLLSKDMRFIRDSSPLQLPSDLLKYKKL</sequence>
<evidence type="ECO:0000256" key="4">
    <source>
        <dbReference type="ARBA" id="ARBA00022771"/>
    </source>
</evidence>
<evidence type="ECO:0000259" key="8">
    <source>
        <dbReference type="PROSITE" id="PS50157"/>
    </source>
</evidence>